<evidence type="ECO:0000313" key="3">
    <source>
        <dbReference type="Proteomes" id="UP000290624"/>
    </source>
</evidence>
<dbReference type="SMART" id="SM00460">
    <property type="entry name" value="TGc"/>
    <property type="match status" value="1"/>
</dbReference>
<dbReference type="Gene3D" id="3.10.620.30">
    <property type="match status" value="1"/>
</dbReference>
<dbReference type="InterPro" id="IPR038765">
    <property type="entry name" value="Papain-like_cys_pep_sf"/>
</dbReference>
<keyword evidence="3" id="KW-1185">Reference proteome</keyword>
<gene>
    <name evidence="2" type="ORF">C1706_06450</name>
</gene>
<dbReference type="EMBL" id="PPCV01000003">
    <property type="protein sequence ID" value="RXW32775.1"/>
    <property type="molecule type" value="Genomic_DNA"/>
</dbReference>
<dbReference type="InterPro" id="IPR002931">
    <property type="entry name" value="Transglutaminase-like"/>
</dbReference>
<evidence type="ECO:0000313" key="2">
    <source>
        <dbReference type="EMBL" id="RXW32775.1"/>
    </source>
</evidence>
<sequence length="274" mass="29225">MPQPVTHVSSHLEAEVTAVAEIVLSVAVAYGVEEETLTVSVDGSPVAVEEVLAPHGTRLHVLRDVPVGALVVDYRASVPAGHGPAPIPSAQDAAEPLERITYLRPSRYAESDALSSVAVAEFDGLAGKALLDAVSSWVGQHLTYVSGSSGPTDGAVKIYVEREGVCRDYAHLVIALLRARGVPARLVSVYAPGLEPMDFHAVVEARLEDGWYLVDATNLAPRQAMVRIATGRDAADTAFMTVNTGRMDFTGMRVTAIREPNLPVDDVTKLVRLR</sequence>
<dbReference type="Pfam" id="PF01841">
    <property type="entry name" value="Transglut_core"/>
    <property type="match status" value="1"/>
</dbReference>
<proteinExistence type="predicted"/>
<organism evidence="2 3">
    <name type="scientific">Propioniciclava flava</name>
    <dbReference type="NCBI Taxonomy" id="2072026"/>
    <lineage>
        <taxon>Bacteria</taxon>
        <taxon>Bacillati</taxon>
        <taxon>Actinomycetota</taxon>
        <taxon>Actinomycetes</taxon>
        <taxon>Propionibacteriales</taxon>
        <taxon>Propionibacteriaceae</taxon>
        <taxon>Propioniciclava</taxon>
    </lineage>
</organism>
<protein>
    <submittedName>
        <fullName evidence="2">Transglutaminase</fullName>
    </submittedName>
</protein>
<comment type="caution">
    <text evidence="2">The sequence shown here is derived from an EMBL/GenBank/DDBJ whole genome shotgun (WGS) entry which is preliminary data.</text>
</comment>
<name>A0A4Q2EL94_9ACTN</name>
<evidence type="ECO:0000259" key="1">
    <source>
        <dbReference type="SMART" id="SM00460"/>
    </source>
</evidence>
<reference evidence="2 3" key="1">
    <citation type="submission" date="2018-01" db="EMBL/GenBank/DDBJ databases">
        <title>Lactibacter flavus gen. nov., sp. nov., a novel bacterium of the family Propionibacteriaceae isolated from raw milk and dairy products.</title>
        <authorList>
            <person name="Wenning M."/>
            <person name="Breitenwieser F."/>
            <person name="Huptas C."/>
            <person name="von Neubeck M."/>
            <person name="Busse H.-J."/>
            <person name="Scherer S."/>
        </authorList>
    </citation>
    <scope>NUCLEOTIDE SEQUENCE [LARGE SCALE GENOMIC DNA]</scope>
    <source>
        <strain evidence="2 3">VG341</strain>
    </source>
</reference>
<dbReference type="Proteomes" id="UP000290624">
    <property type="component" value="Unassembled WGS sequence"/>
</dbReference>
<accession>A0A4Q2EL94</accession>
<feature type="domain" description="Transglutaminase-like" evidence="1">
    <location>
        <begin position="158"/>
        <end position="218"/>
    </location>
</feature>
<dbReference type="SUPFAM" id="SSF54001">
    <property type="entry name" value="Cysteine proteinases"/>
    <property type="match status" value="1"/>
</dbReference>
<dbReference type="Gene3D" id="2.60.40.2250">
    <property type="match status" value="1"/>
</dbReference>
<dbReference type="PANTHER" id="PTHR33490">
    <property type="entry name" value="BLR5614 PROTEIN-RELATED"/>
    <property type="match status" value="1"/>
</dbReference>
<dbReference type="AlphaFoldDB" id="A0A4Q2EL94"/>
<dbReference type="OrthoDB" id="5438043at2"/>
<dbReference type="RefSeq" id="WP_129458387.1">
    <property type="nucleotide sequence ID" value="NZ_PPCV01000003.1"/>
</dbReference>
<dbReference type="PANTHER" id="PTHR33490:SF12">
    <property type="entry name" value="BLL5557 PROTEIN"/>
    <property type="match status" value="1"/>
</dbReference>